<accession>A0A934R0M7</accession>
<dbReference type="Gene3D" id="4.10.950.10">
    <property type="entry name" value="Ribosomal protein L2, domain 3"/>
    <property type="match status" value="1"/>
</dbReference>
<gene>
    <name evidence="5 9" type="primary">rplB</name>
    <name evidence="9" type="ORF">JIN84_11370</name>
</gene>
<comment type="subunit">
    <text evidence="5">Part of the 50S ribosomal subunit. Forms a bridge to the 30S subunit in the 70S ribosome.</text>
</comment>
<keyword evidence="10" id="KW-1185">Reference proteome</keyword>
<keyword evidence="3 5" id="KW-0687">Ribonucleoprotein</keyword>
<dbReference type="InterPro" id="IPR008991">
    <property type="entry name" value="Translation_prot_SH3-like_sf"/>
</dbReference>
<keyword evidence="5" id="KW-0699">rRNA-binding</keyword>
<dbReference type="NCBIfam" id="TIGR01171">
    <property type="entry name" value="rplB_bact"/>
    <property type="match status" value="1"/>
</dbReference>
<dbReference type="FunFam" id="2.30.30.30:FF:000001">
    <property type="entry name" value="50S ribosomal protein L2"/>
    <property type="match status" value="1"/>
</dbReference>
<evidence type="ECO:0000256" key="3">
    <source>
        <dbReference type="ARBA" id="ARBA00023274"/>
    </source>
</evidence>
<comment type="similarity">
    <text evidence="1 5">Belongs to the universal ribosomal protein uL2 family.</text>
</comment>
<evidence type="ECO:0000256" key="6">
    <source>
        <dbReference type="SAM" id="MobiDB-lite"/>
    </source>
</evidence>
<dbReference type="FunFam" id="4.10.950.10:FF:000001">
    <property type="entry name" value="50S ribosomal protein L2"/>
    <property type="match status" value="1"/>
</dbReference>
<evidence type="ECO:0000259" key="8">
    <source>
        <dbReference type="SMART" id="SM01383"/>
    </source>
</evidence>
<dbReference type="SMART" id="SM01382">
    <property type="entry name" value="Ribosomal_L2_C"/>
    <property type="match status" value="1"/>
</dbReference>
<proteinExistence type="inferred from homology"/>
<dbReference type="GO" id="GO:0003735">
    <property type="term" value="F:structural constituent of ribosome"/>
    <property type="evidence" value="ECO:0007669"/>
    <property type="project" value="InterPro"/>
</dbReference>
<sequence>MPLKTFKPITPSARYKNLPSFDEITKSKPEKSLLTPLKRSGGRNNTGRITTRHIGGGHKRHYRLIDFKRGKLDAPATVVGIEYDPNRTCRIALIQYEDGQKSYILAPLGLEVGATVVAGANVAPKTGNAMPLSAVPLGTSIHNIELIPGNGGKVARAAGQLAVLSNRDGGWALVKMPSGEIRRFNDRCFCTIGQVGNRDHMNETSGKAGRTRWQGVRPTVRGMTMNPVDHPNGGGEGKSKSGGGRQHLLSPWGHAKGQKTRNKKKSTSVFIVESRHKAKKK</sequence>
<dbReference type="HAMAP" id="MF_01320_B">
    <property type="entry name" value="Ribosomal_uL2_B"/>
    <property type="match status" value="1"/>
</dbReference>
<keyword evidence="2 5" id="KW-0689">Ribosomal protein</keyword>
<organism evidence="9 10">
    <name type="scientific">Luteolibacter yonseiensis</name>
    <dbReference type="NCBI Taxonomy" id="1144680"/>
    <lineage>
        <taxon>Bacteria</taxon>
        <taxon>Pseudomonadati</taxon>
        <taxon>Verrucomicrobiota</taxon>
        <taxon>Verrucomicrobiia</taxon>
        <taxon>Verrucomicrobiales</taxon>
        <taxon>Verrucomicrobiaceae</taxon>
        <taxon>Luteolibacter</taxon>
    </lineage>
</organism>
<dbReference type="InterPro" id="IPR005880">
    <property type="entry name" value="Ribosomal_uL2_bac/org-type"/>
</dbReference>
<dbReference type="InterPro" id="IPR022669">
    <property type="entry name" value="Ribosomal_uL2_C"/>
</dbReference>
<dbReference type="PANTHER" id="PTHR13691">
    <property type="entry name" value="RIBOSOMAL PROTEIN L2"/>
    <property type="match status" value="1"/>
</dbReference>
<dbReference type="SMART" id="SM01383">
    <property type="entry name" value="Ribosomal_L2"/>
    <property type="match status" value="1"/>
</dbReference>
<dbReference type="FunFam" id="2.40.50.140:FF:000003">
    <property type="entry name" value="50S ribosomal protein L2"/>
    <property type="match status" value="1"/>
</dbReference>
<comment type="function">
    <text evidence="5">One of the primary rRNA binding proteins. Required for association of the 30S and 50S subunits to form the 70S ribosome, for tRNA binding and peptide bond formation. It has been suggested to have peptidyltransferase activity; this is somewhat controversial. Makes several contacts with the 16S rRNA in the 70S ribosome.</text>
</comment>
<dbReference type="GO" id="GO:0019843">
    <property type="term" value="F:rRNA binding"/>
    <property type="evidence" value="ECO:0007669"/>
    <property type="project" value="UniProtKB-UniRule"/>
</dbReference>
<feature type="domain" description="Large ribosomal subunit protein uL2 C-terminal" evidence="7">
    <location>
        <begin position="124"/>
        <end position="255"/>
    </location>
</feature>
<feature type="compositionally biased region" description="Basic residues" evidence="6">
    <location>
        <begin position="256"/>
        <end position="266"/>
    </location>
</feature>
<evidence type="ECO:0000256" key="4">
    <source>
        <dbReference type="ARBA" id="ARBA00035242"/>
    </source>
</evidence>
<dbReference type="EMBL" id="JAENIK010000011">
    <property type="protein sequence ID" value="MBK1816213.1"/>
    <property type="molecule type" value="Genomic_DNA"/>
</dbReference>
<evidence type="ECO:0000256" key="1">
    <source>
        <dbReference type="ARBA" id="ARBA00005636"/>
    </source>
</evidence>
<dbReference type="PIRSF" id="PIRSF002158">
    <property type="entry name" value="Ribosomal_L2"/>
    <property type="match status" value="1"/>
</dbReference>
<feature type="compositionally biased region" description="Gly residues" evidence="6">
    <location>
        <begin position="232"/>
        <end position="245"/>
    </location>
</feature>
<dbReference type="SUPFAM" id="SSF50104">
    <property type="entry name" value="Translation proteins SH3-like domain"/>
    <property type="match status" value="1"/>
</dbReference>
<feature type="region of interest" description="Disordered" evidence="6">
    <location>
        <begin position="221"/>
        <end position="281"/>
    </location>
</feature>
<dbReference type="GO" id="GO:0016740">
    <property type="term" value="F:transferase activity"/>
    <property type="evidence" value="ECO:0007669"/>
    <property type="project" value="InterPro"/>
</dbReference>
<dbReference type="InterPro" id="IPR012340">
    <property type="entry name" value="NA-bd_OB-fold"/>
</dbReference>
<dbReference type="InterPro" id="IPR014722">
    <property type="entry name" value="Rib_uL2_dom2"/>
</dbReference>
<protein>
    <recommendedName>
        <fullName evidence="4 5">Large ribosomal subunit protein uL2</fullName>
    </recommendedName>
</protein>
<dbReference type="PANTHER" id="PTHR13691:SF5">
    <property type="entry name" value="LARGE RIBOSOMAL SUBUNIT PROTEIN UL2M"/>
    <property type="match status" value="1"/>
</dbReference>
<evidence type="ECO:0000259" key="7">
    <source>
        <dbReference type="SMART" id="SM01382"/>
    </source>
</evidence>
<dbReference type="AlphaFoldDB" id="A0A934R0M7"/>
<evidence type="ECO:0000256" key="2">
    <source>
        <dbReference type="ARBA" id="ARBA00022980"/>
    </source>
</evidence>
<dbReference type="GO" id="GO:0015934">
    <property type="term" value="C:large ribosomal subunit"/>
    <property type="evidence" value="ECO:0007669"/>
    <property type="project" value="InterPro"/>
</dbReference>
<dbReference type="RefSeq" id="WP_200351164.1">
    <property type="nucleotide sequence ID" value="NZ_BAABHZ010000006.1"/>
</dbReference>
<dbReference type="GO" id="GO:0002181">
    <property type="term" value="P:cytoplasmic translation"/>
    <property type="evidence" value="ECO:0007669"/>
    <property type="project" value="TreeGrafter"/>
</dbReference>
<dbReference type="Proteomes" id="UP000600139">
    <property type="component" value="Unassembled WGS sequence"/>
</dbReference>
<dbReference type="SUPFAM" id="SSF50249">
    <property type="entry name" value="Nucleic acid-binding proteins"/>
    <property type="match status" value="1"/>
</dbReference>
<dbReference type="InterPro" id="IPR014726">
    <property type="entry name" value="Ribosomal_uL2_dom3"/>
</dbReference>
<reference evidence="9" key="1">
    <citation type="submission" date="2021-01" db="EMBL/GenBank/DDBJ databases">
        <title>Modified the classification status of verrucomicrobia.</title>
        <authorList>
            <person name="Feng X."/>
        </authorList>
    </citation>
    <scope>NUCLEOTIDE SEQUENCE</scope>
    <source>
        <strain evidence="9">JCM 18052</strain>
    </source>
</reference>
<keyword evidence="5" id="KW-0694">RNA-binding</keyword>
<dbReference type="Gene3D" id="2.40.50.140">
    <property type="entry name" value="Nucleic acid-binding proteins"/>
    <property type="match status" value="1"/>
</dbReference>
<evidence type="ECO:0000313" key="9">
    <source>
        <dbReference type="EMBL" id="MBK1816213.1"/>
    </source>
</evidence>
<dbReference type="InterPro" id="IPR022666">
    <property type="entry name" value="Ribosomal_uL2_RNA-bd_dom"/>
</dbReference>
<feature type="region of interest" description="Disordered" evidence="6">
    <location>
        <begin position="34"/>
        <end position="55"/>
    </location>
</feature>
<name>A0A934R0M7_9BACT</name>
<comment type="caution">
    <text evidence="9">The sequence shown here is derived from an EMBL/GenBank/DDBJ whole genome shotgun (WGS) entry which is preliminary data.</text>
</comment>
<dbReference type="InterPro" id="IPR002171">
    <property type="entry name" value="Ribosomal_uL2"/>
</dbReference>
<dbReference type="Pfam" id="PF00181">
    <property type="entry name" value="Ribosomal_L2_N"/>
    <property type="match status" value="1"/>
</dbReference>
<dbReference type="Pfam" id="PF03947">
    <property type="entry name" value="Ribosomal_L2_C"/>
    <property type="match status" value="1"/>
</dbReference>
<dbReference type="Gene3D" id="2.30.30.30">
    <property type="match status" value="1"/>
</dbReference>
<evidence type="ECO:0000256" key="5">
    <source>
        <dbReference type="HAMAP-Rule" id="MF_01320"/>
    </source>
</evidence>
<feature type="domain" description="Large ribosomal subunit protein uL2 RNA-binding" evidence="8">
    <location>
        <begin position="42"/>
        <end position="118"/>
    </location>
</feature>
<evidence type="ECO:0000313" key="10">
    <source>
        <dbReference type="Proteomes" id="UP000600139"/>
    </source>
</evidence>